<evidence type="ECO:0000256" key="12">
    <source>
        <dbReference type="ARBA" id="ARBA00042677"/>
    </source>
</evidence>
<dbReference type="Gene3D" id="3.60.15.10">
    <property type="entry name" value="Ribonuclease Z/Hydroxyacylglutathione hydrolase-like"/>
    <property type="match status" value="1"/>
</dbReference>
<evidence type="ECO:0000256" key="8">
    <source>
        <dbReference type="ARBA" id="ARBA00023172"/>
    </source>
</evidence>
<reference evidence="14" key="1">
    <citation type="submission" date="2022-01" db="EMBL/GenBank/DDBJ databases">
        <authorList>
            <person name="King R."/>
        </authorList>
    </citation>
    <scope>NUCLEOTIDE SEQUENCE</scope>
</reference>
<feature type="domain" description="DNA repair metallo-beta-lactamase" evidence="13">
    <location>
        <begin position="280"/>
        <end position="323"/>
    </location>
</feature>
<dbReference type="GO" id="GO:0005634">
    <property type="term" value="C:nucleus"/>
    <property type="evidence" value="ECO:0007669"/>
    <property type="project" value="UniProtKB-SubCell"/>
</dbReference>
<keyword evidence="4" id="KW-0255">Endonuclease</keyword>
<dbReference type="InterPro" id="IPR036866">
    <property type="entry name" value="RibonucZ/Hydroxyglut_hydro"/>
</dbReference>
<accession>A0A9N9WP27</accession>
<dbReference type="EMBL" id="OU895877">
    <property type="protein sequence ID" value="CAG9800261.1"/>
    <property type="molecule type" value="Genomic_DNA"/>
</dbReference>
<reference evidence="14" key="2">
    <citation type="submission" date="2022-10" db="EMBL/GenBank/DDBJ databases">
        <authorList>
            <consortium name="ENA_rothamsted_submissions"/>
            <consortium name="culmorum"/>
            <person name="King R."/>
        </authorList>
    </citation>
    <scope>NUCLEOTIDE SEQUENCE</scope>
</reference>
<evidence type="ECO:0000256" key="7">
    <source>
        <dbReference type="ARBA" id="ARBA00022839"/>
    </source>
</evidence>
<dbReference type="OrthoDB" id="262529at2759"/>
<gene>
    <name evidence="14" type="ORF">CHIRRI_LOCUS3211</name>
</gene>
<dbReference type="GO" id="GO:0006310">
    <property type="term" value="P:DNA recombination"/>
    <property type="evidence" value="ECO:0007669"/>
    <property type="project" value="UniProtKB-KW"/>
</dbReference>
<comment type="similarity">
    <text evidence="2">Belongs to the DNA repair metallo-beta-lactamase (DRMBL) family.</text>
</comment>
<evidence type="ECO:0000256" key="9">
    <source>
        <dbReference type="ARBA" id="ARBA00023204"/>
    </source>
</evidence>
<comment type="subcellular location">
    <subcellularLocation>
        <location evidence="1">Nucleus</location>
    </subcellularLocation>
</comment>
<organism evidence="14 15">
    <name type="scientific">Chironomus riparius</name>
    <dbReference type="NCBI Taxonomy" id="315576"/>
    <lineage>
        <taxon>Eukaryota</taxon>
        <taxon>Metazoa</taxon>
        <taxon>Ecdysozoa</taxon>
        <taxon>Arthropoda</taxon>
        <taxon>Hexapoda</taxon>
        <taxon>Insecta</taxon>
        <taxon>Pterygota</taxon>
        <taxon>Neoptera</taxon>
        <taxon>Endopterygota</taxon>
        <taxon>Diptera</taxon>
        <taxon>Nematocera</taxon>
        <taxon>Chironomoidea</taxon>
        <taxon>Chironomidae</taxon>
        <taxon>Chironominae</taxon>
        <taxon>Chironomus</taxon>
    </lineage>
</organism>
<keyword evidence="15" id="KW-1185">Reference proteome</keyword>
<dbReference type="SUPFAM" id="SSF56281">
    <property type="entry name" value="Metallo-hydrolase/oxidoreductase"/>
    <property type="match status" value="1"/>
</dbReference>
<evidence type="ECO:0000313" key="14">
    <source>
        <dbReference type="EMBL" id="CAG9800261.1"/>
    </source>
</evidence>
<proteinExistence type="inferred from homology"/>
<evidence type="ECO:0000256" key="2">
    <source>
        <dbReference type="ARBA" id="ARBA00010304"/>
    </source>
</evidence>
<dbReference type="GO" id="GO:0000723">
    <property type="term" value="P:telomere maintenance"/>
    <property type="evidence" value="ECO:0007669"/>
    <property type="project" value="TreeGrafter"/>
</dbReference>
<evidence type="ECO:0000256" key="5">
    <source>
        <dbReference type="ARBA" id="ARBA00022763"/>
    </source>
</evidence>
<evidence type="ECO:0000256" key="1">
    <source>
        <dbReference type="ARBA" id="ARBA00004123"/>
    </source>
</evidence>
<dbReference type="GO" id="GO:0003684">
    <property type="term" value="F:damaged DNA binding"/>
    <property type="evidence" value="ECO:0007669"/>
    <property type="project" value="TreeGrafter"/>
</dbReference>
<dbReference type="GO" id="GO:0004519">
    <property type="term" value="F:endonuclease activity"/>
    <property type="evidence" value="ECO:0007669"/>
    <property type="project" value="UniProtKB-KW"/>
</dbReference>
<dbReference type="Proteomes" id="UP001153620">
    <property type="component" value="Chromosome 1"/>
</dbReference>
<evidence type="ECO:0000313" key="15">
    <source>
        <dbReference type="Proteomes" id="UP001153620"/>
    </source>
</evidence>
<evidence type="ECO:0000256" key="11">
    <source>
        <dbReference type="ARBA" id="ARBA00039759"/>
    </source>
</evidence>
<keyword evidence="9" id="KW-0234">DNA repair</keyword>
<evidence type="ECO:0000256" key="4">
    <source>
        <dbReference type="ARBA" id="ARBA00022759"/>
    </source>
</evidence>
<keyword evidence="8" id="KW-0233">DNA recombination</keyword>
<dbReference type="GO" id="GO:0036297">
    <property type="term" value="P:interstrand cross-link repair"/>
    <property type="evidence" value="ECO:0007669"/>
    <property type="project" value="TreeGrafter"/>
</dbReference>
<sequence>MSTFNGQIEEIRHISVDSFEDIACKCYFLSHCHSDHMRGLENLSQISSPLYTTSLSALIIQKKYPSINVQILEYGCPMNIKFMDDEDKEVQFIVTALNATGHCLGACMLLFQLEGLDILYTGDFRISLKHAQNINVLKEIKNYGSLILYLDTTFLSQSYKHFPTQHESSNKVIEIIDKHLSQSSSHRVCLQPSARYGYERLLTDINKKFKERVYIHEEAVYDQYLVISDLSSCITRDVLNSRISLKPSFVNDSNGKAIDKNTLNIKLSAIYWRNWNKNCPFECIDESKKSVRVCYATHNSESELRDFVTFLEPKSIVPTVMPDSFQEKEIMRAMIRSMIKSFKGIVEDPKPKNRFKRLRTINSQKCVEQISKKLKK</sequence>
<name>A0A9N9WP27_9DIPT</name>
<keyword evidence="5" id="KW-0227">DNA damage</keyword>
<keyword evidence="10" id="KW-0539">Nucleus</keyword>
<evidence type="ECO:0000256" key="3">
    <source>
        <dbReference type="ARBA" id="ARBA00022722"/>
    </source>
</evidence>
<dbReference type="GO" id="GO:0035312">
    <property type="term" value="F:5'-3' DNA exonuclease activity"/>
    <property type="evidence" value="ECO:0007669"/>
    <property type="project" value="TreeGrafter"/>
</dbReference>
<evidence type="ECO:0000256" key="6">
    <source>
        <dbReference type="ARBA" id="ARBA00022801"/>
    </source>
</evidence>
<keyword evidence="3" id="KW-0540">Nuclease</keyword>
<dbReference type="PANTHER" id="PTHR23240">
    <property type="entry name" value="DNA CROSS-LINK REPAIR PROTEIN PSO2/SNM1-RELATED"/>
    <property type="match status" value="1"/>
</dbReference>
<keyword evidence="7" id="KW-0269">Exonuclease</keyword>
<dbReference type="AlphaFoldDB" id="A0A9N9WP27"/>
<protein>
    <recommendedName>
        <fullName evidence="11">Protein artemis</fullName>
    </recommendedName>
    <alternativeName>
        <fullName evidence="12">DNA cross-link repair 1C protein</fullName>
    </alternativeName>
</protein>
<evidence type="ECO:0000256" key="10">
    <source>
        <dbReference type="ARBA" id="ARBA00023242"/>
    </source>
</evidence>
<keyword evidence="6" id="KW-0378">Hydrolase</keyword>
<dbReference type="PANTHER" id="PTHR23240:SF8">
    <property type="entry name" value="PROTEIN ARTEMIS"/>
    <property type="match status" value="1"/>
</dbReference>
<dbReference type="Pfam" id="PF07522">
    <property type="entry name" value="DRMBL"/>
    <property type="match status" value="1"/>
</dbReference>
<evidence type="ECO:0000259" key="13">
    <source>
        <dbReference type="Pfam" id="PF07522"/>
    </source>
</evidence>
<dbReference type="GO" id="GO:0006303">
    <property type="term" value="P:double-strand break repair via nonhomologous end joining"/>
    <property type="evidence" value="ECO:0007669"/>
    <property type="project" value="TreeGrafter"/>
</dbReference>
<dbReference type="InterPro" id="IPR011084">
    <property type="entry name" value="DRMBL"/>
</dbReference>
<dbReference type="Gene3D" id="3.40.50.12650">
    <property type="match status" value="1"/>
</dbReference>